<accession>A0A9X4M476</accession>
<sequence>MVNRPSEPGPRPALPPQDRPHLSGQRAQVLDHLRRKDVPVLVADLAAELGVHTNTAREHLEALVQLDVVSKTRAPSSGRGRPAWLYRATDRAEPDVRVRDYAGLATALAGHIQRTSSHPADDALAAGREWGRELAVALPAVPGATDPAAAPNAAVMELLRGLGFAPEPDAACTTAALRRCPLLDAAERYPDVVCKVHLGIVRGALEVFGGTADRTDLIPFAEPGACRLVLSAADPGHG</sequence>
<feature type="compositionally biased region" description="Pro residues" evidence="1">
    <location>
        <begin position="7"/>
        <end position="17"/>
    </location>
</feature>
<evidence type="ECO:0000313" key="2">
    <source>
        <dbReference type="EMBL" id="MDG3016499.1"/>
    </source>
</evidence>
<dbReference type="SUPFAM" id="SSF46785">
    <property type="entry name" value="Winged helix' DNA-binding domain"/>
    <property type="match status" value="1"/>
</dbReference>
<dbReference type="RefSeq" id="WP_277829760.1">
    <property type="nucleotide sequence ID" value="NZ_JAAIVF010000001.1"/>
</dbReference>
<gene>
    <name evidence="2" type="ORF">NVS88_18245</name>
</gene>
<dbReference type="InterPro" id="IPR036388">
    <property type="entry name" value="WH-like_DNA-bd_sf"/>
</dbReference>
<dbReference type="EMBL" id="JANRHA010000014">
    <property type="protein sequence ID" value="MDG3016499.1"/>
    <property type="molecule type" value="Genomic_DNA"/>
</dbReference>
<dbReference type="Gene3D" id="1.10.10.10">
    <property type="entry name" value="Winged helix-like DNA-binding domain superfamily/Winged helix DNA-binding domain"/>
    <property type="match status" value="1"/>
</dbReference>
<evidence type="ECO:0000313" key="3">
    <source>
        <dbReference type="Proteomes" id="UP001152755"/>
    </source>
</evidence>
<keyword evidence="3" id="KW-1185">Reference proteome</keyword>
<name>A0A9X4M476_9ACTN</name>
<organism evidence="2 3">
    <name type="scientific">Speluncibacter jeojiensis</name>
    <dbReference type="NCBI Taxonomy" id="2710754"/>
    <lineage>
        <taxon>Bacteria</taxon>
        <taxon>Bacillati</taxon>
        <taxon>Actinomycetota</taxon>
        <taxon>Actinomycetes</taxon>
        <taxon>Mycobacteriales</taxon>
        <taxon>Speluncibacteraceae</taxon>
        <taxon>Speluncibacter</taxon>
    </lineage>
</organism>
<evidence type="ECO:0000256" key="1">
    <source>
        <dbReference type="SAM" id="MobiDB-lite"/>
    </source>
</evidence>
<dbReference type="AlphaFoldDB" id="A0A9X4M476"/>
<dbReference type="Pfam" id="PF12840">
    <property type="entry name" value="HTH_20"/>
    <property type="match status" value="1"/>
</dbReference>
<comment type="caution">
    <text evidence="2">The sequence shown here is derived from an EMBL/GenBank/DDBJ whole genome shotgun (WGS) entry which is preliminary data.</text>
</comment>
<reference evidence="2" key="1">
    <citation type="submission" date="2022-08" db="EMBL/GenBank/DDBJ databases">
        <title>Genome analysis of Corynebacteriales strain.</title>
        <authorList>
            <person name="Lee S.D."/>
        </authorList>
    </citation>
    <scope>NUCLEOTIDE SEQUENCE</scope>
    <source>
        <strain evidence="2">D3-21</strain>
    </source>
</reference>
<dbReference type="InterPro" id="IPR036390">
    <property type="entry name" value="WH_DNA-bd_sf"/>
</dbReference>
<dbReference type="Proteomes" id="UP001152755">
    <property type="component" value="Unassembled WGS sequence"/>
</dbReference>
<protein>
    <submittedName>
        <fullName evidence="2">MarR family transcriptional regulator</fullName>
    </submittedName>
</protein>
<feature type="region of interest" description="Disordered" evidence="1">
    <location>
        <begin position="1"/>
        <end position="23"/>
    </location>
</feature>
<proteinExistence type="predicted"/>